<evidence type="ECO:0000256" key="1">
    <source>
        <dbReference type="ARBA" id="ARBA00008323"/>
    </source>
</evidence>
<dbReference type="InterPro" id="IPR019843">
    <property type="entry name" value="DNA_pol-X_BS"/>
</dbReference>
<dbReference type="SUPFAM" id="SSF81585">
    <property type="entry name" value="PsbU/PolX domain-like"/>
    <property type="match status" value="1"/>
</dbReference>
<dbReference type="PRINTS" id="PR00869">
    <property type="entry name" value="DNAPOLX"/>
</dbReference>
<reference evidence="11 12" key="1">
    <citation type="submission" date="2016-04" db="EMBL/GenBank/DDBJ databases">
        <title>A degradative enzymes factory behind the ericoid mycorrhizal symbiosis.</title>
        <authorList>
            <consortium name="DOE Joint Genome Institute"/>
            <person name="Martino E."/>
            <person name="Morin E."/>
            <person name="Grelet G."/>
            <person name="Kuo A."/>
            <person name="Kohler A."/>
            <person name="Daghino S."/>
            <person name="Barry K."/>
            <person name="Choi C."/>
            <person name="Cichocki N."/>
            <person name="Clum A."/>
            <person name="Copeland A."/>
            <person name="Hainaut M."/>
            <person name="Haridas S."/>
            <person name="Labutti K."/>
            <person name="Lindquist E."/>
            <person name="Lipzen A."/>
            <person name="Khouja H.-R."/>
            <person name="Murat C."/>
            <person name="Ohm R."/>
            <person name="Olson A."/>
            <person name="Spatafora J."/>
            <person name="Veneault-Fourrey C."/>
            <person name="Henrissat B."/>
            <person name="Grigoriev I."/>
            <person name="Martin F."/>
            <person name="Perotto S."/>
        </authorList>
    </citation>
    <scope>NUCLEOTIDE SEQUENCE [LARGE SCALE GENOMIC DNA]</scope>
    <source>
        <strain evidence="11 12">E</strain>
    </source>
</reference>
<keyword evidence="5 8" id="KW-0239">DNA-directed DNA polymerase</keyword>
<gene>
    <name evidence="11" type="ORF">K444DRAFT_670757</name>
</gene>
<comment type="subcellular location">
    <subcellularLocation>
        <location evidence="8">Nucleus</location>
    </subcellularLocation>
</comment>
<evidence type="ECO:0000256" key="2">
    <source>
        <dbReference type="ARBA" id="ARBA00022679"/>
    </source>
</evidence>
<dbReference type="InterPro" id="IPR037160">
    <property type="entry name" value="DNA_Pol_thumb_sf"/>
</dbReference>
<dbReference type="SUPFAM" id="SSF47802">
    <property type="entry name" value="DNA polymerase beta, N-terminal domain-like"/>
    <property type="match status" value="1"/>
</dbReference>
<dbReference type="InterPro" id="IPR027421">
    <property type="entry name" value="DNA_pol_lamdba_lyase_dom_sf"/>
</dbReference>
<dbReference type="InterPro" id="IPR018944">
    <property type="entry name" value="DNA_pol_lambd_fingers_domain"/>
</dbReference>
<keyword evidence="2 8" id="KW-0808">Transferase</keyword>
<dbReference type="Pfam" id="PF14716">
    <property type="entry name" value="HHH_8"/>
    <property type="match status" value="1"/>
</dbReference>
<protein>
    <recommendedName>
        <fullName evidence="8">DNA polymerase</fullName>
        <ecNumber evidence="8">2.7.7.7</ecNumber>
    </recommendedName>
</protein>
<evidence type="ECO:0000313" key="11">
    <source>
        <dbReference type="EMBL" id="PMD49520.1"/>
    </source>
</evidence>
<dbReference type="PROSITE" id="PS50172">
    <property type="entry name" value="BRCT"/>
    <property type="match status" value="1"/>
</dbReference>
<dbReference type="PANTHER" id="PTHR11276">
    <property type="entry name" value="DNA POLYMERASE TYPE-X FAMILY MEMBER"/>
    <property type="match status" value="1"/>
</dbReference>
<dbReference type="Proteomes" id="UP000235371">
    <property type="component" value="Unassembled WGS sequence"/>
</dbReference>
<dbReference type="Pfam" id="PF10391">
    <property type="entry name" value="DNA_pol_lambd_f"/>
    <property type="match status" value="1"/>
</dbReference>
<keyword evidence="12" id="KW-1185">Reference proteome</keyword>
<keyword evidence="3 8" id="KW-0548">Nucleotidyltransferase</keyword>
<dbReference type="InterPro" id="IPR001357">
    <property type="entry name" value="BRCT_dom"/>
</dbReference>
<dbReference type="FunFam" id="1.10.150.110:FF:000005">
    <property type="entry name" value="DNA polymerase POL4"/>
    <property type="match status" value="1"/>
</dbReference>
<comment type="similarity">
    <text evidence="1 8">Belongs to the DNA polymerase type-X family.</text>
</comment>
<feature type="compositionally biased region" description="Basic residues" evidence="9">
    <location>
        <begin position="81"/>
        <end position="90"/>
    </location>
</feature>
<dbReference type="InterPro" id="IPR043519">
    <property type="entry name" value="NT_sf"/>
</dbReference>
<dbReference type="InterPro" id="IPR002008">
    <property type="entry name" value="DNA_pol_X_beta-like"/>
</dbReference>
<dbReference type="InterPro" id="IPR029398">
    <property type="entry name" value="PolB_thumb"/>
</dbReference>
<dbReference type="Gene3D" id="1.10.150.110">
    <property type="entry name" value="DNA polymerase beta, N-terminal domain-like"/>
    <property type="match status" value="1"/>
</dbReference>
<feature type="region of interest" description="Disordered" evidence="9">
    <location>
        <begin position="105"/>
        <end position="152"/>
    </location>
</feature>
<feature type="region of interest" description="Disordered" evidence="9">
    <location>
        <begin position="69"/>
        <end position="92"/>
    </location>
</feature>
<feature type="compositionally biased region" description="Polar residues" evidence="9">
    <location>
        <begin position="228"/>
        <end position="239"/>
    </location>
</feature>
<dbReference type="EMBL" id="KZ613920">
    <property type="protein sequence ID" value="PMD49520.1"/>
    <property type="molecule type" value="Genomic_DNA"/>
</dbReference>
<evidence type="ECO:0000313" key="12">
    <source>
        <dbReference type="Proteomes" id="UP000235371"/>
    </source>
</evidence>
<evidence type="ECO:0000256" key="8">
    <source>
        <dbReference type="RuleBase" id="RU366014"/>
    </source>
</evidence>
<dbReference type="AlphaFoldDB" id="A0A2J6SFJ1"/>
<dbReference type="Gene3D" id="3.30.210.10">
    <property type="entry name" value="DNA polymerase, thumb domain"/>
    <property type="match status" value="1"/>
</dbReference>
<dbReference type="PRINTS" id="PR00870">
    <property type="entry name" value="DNAPOLXBETA"/>
</dbReference>
<dbReference type="GO" id="GO:0006303">
    <property type="term" value="P:double-strand break repair via nonhomologous end joining"/>
    <property type="evidence" value="ECO:0007669"/>
    <property type="project" value="TreeGrafter"/>
</dbReference>
<dbReference type="FunFam" id="3.30.210.10:FF:000005">
    <property type="entry name" value="DNA polymerase IV"/>
    <property type="match status" value="1"/>
</dbReference>
<dbReference type="GO" id="GO:0046872">
    <property type="term" value="F:metal ion binding"/>
    <property type="evidence" value="ECO:0007669"/>
    <property type="project" value="UniProtKB-UniRule"/>
</dbReference>
<keyword evidence="8" id="KW-0539">Nucleus</keyword>
<evidence type="ECO:0000256" key="5">
    <source>
        <dbReference type="ARBA" id="ARBA00022932"/>
    </source>
</evidence>
<evidence type="ECO:0000256" key="7">
    <source>
        <dbReference type="ARBA" id="ARBA00049244"/>
    </source>
</evidence>
<dbReference type="SMART" id="SM00483">
    <property type="entry name" value="POLXc"/>
    <property type="match status" value="1"/>
</dbReference>
<comment type="function">
    <text evidence="8">DNA polymerase that functions in several pathways of DNA repair. Involved in base excision repair (BER) responsible for repair of lesions that give rise to abasic (AP) sites in DNA. Also contributes to DNA double-strand break repair by non-homologous end joining and homologous recombination. Has both template-dependent and template-independent (terminal transferase) DNA polymerase activities. Has also a 5'-deoxyribose-5-phosphate lyase (dRP lyase) activity.</text>
</comment>
<evidence type="ECO:0000256" key="4">
    <source>
        <dbReference type="ARBA" id="ARBA00022763"/>
    </source>
</evidence>
<proteinExistence type="inferred from homology"/>
<dbReference type="InterPro" id="IPR010996">
    <property type="entry name" value="HHH_MUS81"/>
</dbReference>
<evidence type="ECO:0000256" key="6">
    <source>
        <dbReference type="ARBA" id="ARBA00023204"/>
    </source>
</evidence>
<evidence type="ECO:0000256" key="3">
    <source>
        <dbReference type="ARBA" id="ARBA00022695"/>
    </source>
</evidence>
<name>A0A2J6SFJ1_9HELO</name>
<sequence>MALTFPPIYLLKFHLERDPKELHRLEEAIHVVWDIREAKLVLGIVKSKSRATLELRKLGLDTEEVVKVQKHGAGGGQAKARNPHSNKRRKIDGITVDGKEVITLDSETALEPDTSNEDSFQRKRSAARGSSPAKSSPLEKRPVSSPGSTIQPSGETIKVLSLAWYTDSINAGKLLPIDDYLVYEGRVKSKSLPTRSNPTVLSAKVEPRRQVKIPSPTQRHSRHGSRKFGQQSGHSSSQPAKLIHETTSEDEAHSKLPPVPEYLHTQYSCQRPTPLHCPNEGFLSELRVIKQARTLKGDQIGIRAYSAAVAAVASYPYSLTSAYEINRLPGCGDKMAKHWQDWKDFGHVKEADEIRSDPDMQVLNLFWNIHGVGEVSAREFFNNGWRRLDDIVEHGWDNISRDQQIGVKYYDEFLQRIPREEVESIGNVVLDRANQIRDGFQMVVCGGYRRGKPDSGDVDVVLSHPNENATHRFLVDLLESLENDEYITHKLNVSMKNSDRGQNTLNWKGSMPRGKGGFDTLDHAFLVWQDPNWPSKAEDLTCDPDAKNPNVHRRVDIIISPWKTAGCAVVGWSGGTMFERDLRRYCKEKLGLKFDSSGVRRQGDGEWVDLEEGDGDLLVKEKRVFGGLGLEWREPTERCTD</sequence>
<dbReference type="InterPro" id="IPR028207">
    <property type="entry name" value="DNA_pol_B_palm_palm"/>
</dbReference>
<dbReference type="InterPro" id="IPR022312">
    <property type="entry name" value="DNA_pol_X"/>
</dbReference>
<keyword evidence="4 8" id="KW-0227">DNA damage</keyword>
<evidence type="ECO:0000256" key="9">
    <source>
        <dbReference type="SAM" id="MobiDB-lite"/>
    </source>
</evidence>
<dbReference type="InterPro" id="IPR002054">
    <property type="entry name" value="DNA-dir_DNA_pol_X"/>
</dbReference>
<dbReference type="Gene3D" id="1.10.150.20">
    <property type="entry name" value="5' to 3' exonuclease, C-terminal subdomain"/>
    <property type="match status" value="1"/>
</dbReference>
<comment type="catalytic activity">
    <reaction evidence="7 8">
        <text>DNA(n) + a 2'-deoxyribonucleoside 5'-triphosphate = DNA(n+1) + diphosphate</text>
        <dbReference type="Rhea" id="RHEA:22508"/>
        <dbReference type="Rhea" id="RHEA-COMP:17339"/>
        <dbReference type="Rhea" id="RHEA-COMP:17340"/>
        <dbReference type="ChEBI" id="CHEBI:33019"/>
        <dbReference type="ChEBI" id="CHEBI:61560"/>
        <dbReference type="ChEBI" id="CHEBI:173112"/>
        <dbReference type="EC" id="2.7.7.7"/>
    </reaction>
</comment>
<dbReference type="Pfam" id="PF14791">
    <property type="entry name" value="DNA_pol_B_thumb"/>
    <property type="match status" value="1"/>
</dbReference>
<evidence type="ECO:0000259" key="10">
    <source>
        <dbReference type="PROSITE" id="PS50172"/>
    </source>
</evidence>
<dbReference type="GeneID" id="36595742"/>
<feature type="compositionally biased region" description="Polar residues" evidence="9">
    <location>
        <begin position="191"/>
        <end position="200"/>
    </location>
</feature>
<dbReference type="Pfam" id="PF14792">
    <property type="entry name" value="DNA_pol_B_palm"/>
    <property type="match status" value="1"/>
</dbReference>
<dbReference type="Gene3D" id="3.30.460.10">
    <property type="entry name" value="Beta Polymerase, domain 2"/>
    <property type="match status" value="1"/>
</dbReference>
<keyword evidence="6 8" id="KW-0234">DNA repair</keyword>
<accession>A0A2J6SFJ1</accession>
<feature type="region of interest" description="Disordered" evidence="9">
    <location>
        <begin position="191"/>
        <end position="257"/>
    </location>
</feature>
<dbReference type="OrthoDB" id="205514at2759"/>
<dbReference type="PANTHER" id="PTHR11276:SF29">
    <property type="entry name" value="DNA POLYMERASE TYPE-X FAMILY PROTEIN POL4"/>
    <property type="match status" value="1"/>
</dbReference>
<dbReference type="STRING" id="1095630.A0A2J6SFJ1"/>
<dbReference type="GO" id="GO:0005634">
    <property type="term" value="C:nucleus"/>
    <property type="evidence" value="ECO:0007669"/>
    <property type="project" value="UniProtKB-SubCell"/>
</dbReference>
<organism evidence="11 12">
    <name type="scientific">Hyaloscypha bicolor E</name>
    <dbReference type="NCBI Taxonomy" id="1095630"/>
    <lineage>
        <taxon>Eukaryota</taxon>
        <taxon>Fungi</taxon>
        <taxon>Dikarya</taxon>
        <taxon>Ascomycota</taxon>
        <taxon>Pezizomycotina</taxon>
        <taxon>Leotiomycetes</taxon>
        <taxon>Helotiales</taxon>
        <taxon>Hyaloscyphaceae</taxon>
        <taxon>Hyaloscypha</taxon>
        <taxon>Hyaloscypha bicolor</taxon>
    </lineage>
</organism>
<dbReference type="GO" id="GO:0003887">
    <property type="term" value="F:DNA-directed DNA polymerase activity"/>
    <property type="evidence" value="ECO:0007669"/>
    <property type="project" value="UniProtKB-UniRule"/>
</dbReference>
<dbReference type="SUPFAM" id="SSF81301">
    <property type="entry name" value="Nucleotidyltransferase"/>
    <property type="match status" value="1"/>
</dbReference>
<dbReference type="GO" id="GO:0003677">
    <property type="term" value="F:DNA binding"/>
    <property type="evidence" value="ECO:0007669"/>
    <property type="project" value="UniProtKB-UniRule"/>
</dbReference>
<feature type="compositionally biased region" description="Basic and acidic residues" evidence="9">
    <location>
        <begin position="242"/>
        <end position="254"/>
    </location>
</feature>
<dbReference type="RefSeq" id="XP_024726424.1">
    <property type="nucleotide sequence ID" value="XM_024887666.1"/>
</dbReference>
<dbReference type="PROSITE" id="PS00522">
    <property type="entry name" value="DNA_POLYMERASE_X"/>
    <property type="match status" value="1"/>
</dbReference>
<feature type="domain" description="BRCT" evidence="10">
    <location>
        <begin position="154"/>
        <end position="182"/>
    </location>
</feature>
<dbReference type="InParanoid" id="A0A2J6SFJ1"/>
<dbReference type="CDD" id="cd00141">
    <property type="entry name" value="NT_POLXc"/>
    <property type="match status" value="1"/>
</dbReference>
<dbReference type="EC" id="2.7.7.7" evidence="8"/>